<organism evidence="8">
    <name type="scientific">Microbulbifer elongatus</name>
    <dbReference type="NCBI Taxonomy" id="86173"/>
    <lineage>
        <taxon>Bacteria</taxon>
        <taxon>Pseudomonadati</taxon>
        <taxon>Pseudomonadota</taxon>
        <taxon>Gammaproteobacteria</taxon>
        <taxon>Cellvibrionales</taxon>
        <taxon>Microbulbiferaceae</taxon>
        <taxon>Microbulbifer</taxon>
    </lineage>
</organism>
<evidence type="ECO:0000256" key="5">
    <source>
        <dbReference type="SAM" id="SignalP"/>
    </source>
</evidence>
<dbReference type="InterPro" id="IPR000757">
    <property type="entry name" value="Beta-glucanase-like"/>
</dbReference>
<dbReference type="SMR" id="Q76DQ8"/>
<dbReference type="CAZy" id="CBM6">
    <property type="family name" value="Carbohydrate-Binding Module Family 6"/>
</dbReference>
<dbReference type="CAZy" id="GH16">
    <property type="family name" value="Glycoside Hydrolase Family 16"/>
</dbReference>
<dbReference type="InterPro" id="IPR006584">
    <property type="entry name" value="Cellulose-bd_IV"/>
</dbReference>
<dbReference type="GO" id="GO:0005975">
    <property type="term" value="P:carbohydrate metabolic process"/>
    <property type="evidence" value="ECO:0007669"/>
    <property type="project" value="InterPro"/>
</dbReference>
<dbReference type="SUPFAM" id="SSF49899">
    <property type="entry name" value="Concanavalin A-like lectins/glucanases"/>
    <property type="match status" value="1"/>
</dbReference>
<gene>
    <name evidence="8" type="primary">agaA7</name>
</gene>
<name>Q76DQ8_9GAMM</name>
<dbReference type="GO" id="GO:0033916">
    <property type="term" value="F:beta-agarase activity"/>
    <property type="evidence" value="ECO:0007669"/>
    <property type="project" value="InterPro"/>
</dbReference>
<dbReference type="Gene3D" id="2.60.120.200">
    <property type="match status" value="1"/>
</dbReference>
<keyword evidence="3" id="KW-0378">Hydrolase</keyword>
<evidence type="ECO:0000259" key="6">
    <source>
        <dbReference type="PROSITE" id="PS51175"/>
    </source>
</evidence>
<dbReference type="GO" id="GO:0030246">
    <property type="term" value="F:carbohydrate binding"/>
    <property type="evidence" value="ECO:0007669"/>
    <property type="project" value="InterPro"/>
</dbReference>
<feature type="domain" description="GH16" evidence="7">
    <location>
        <begin position="20"/>
        <end position="295"/>
    </location>
</feature>
<evidence type="ECO:0000256" key="4">
    <source>
        <dbReference type="ARBA" id="ARBA00023295"/>
    </source>
</evidence>
<dbReference type="SUPFAM" id="SSF49785">
    <property type="entry name" value="Galactose-binding domain-like"/>
    <property type="match status" value="1"/>
</dbReference>
<dbReference type="CDD" id="cd02178">
    <property type="entry name" value="GH16_beta_agarase"/>
    <property type="match status" value="1"/>
</dbReference>
<dbReference type="SMART" id="SM00606">
    <property type="entry name" value="CBD_IV"/>
    <property type="match status" value="1"/>
</dbReference>
<dbReference type="AlphaFoldDB" id="Q76DQ8"/>
<reference evidence="8" key="1">
    <citation type="journal article" date="2004" name="Appl. Microbiol. Biotechnol.">
        <title>Enzymatic properties and nucleotide and amino acid sequences of a thermostable beta-agarase from a novel species of deep-sea Microbulbifer.</title>
        <authorList>
            <person name="Ohta Y."/>
            <person name="Hatada Y."/>
            <person name="Nogi Y."/>
            <person name="Miyazaki M."/>
            <person name="Li Z."/>
            <person name="Akita M."/>
            <person name="Hidaka Y."/>
            <person name="Goda S."/>
            <person name="Ito S."/>
            <person name="Horikoshi K."/>
        </authorList>
    </citation>
    <scope>NUCLEOTIDE SEQUENCE</scope>
    <source>
        <strain evidence="8">JAMB-A7</strain>
    </source>
</reference>
<dbReference type="EMBL" id="AB107974">
    <property type="protein sequence ID" value="BAC99022.1"/>
    <property type="molecule type" value="Genomic_DNA"/>
</dbReference>
<dbReference type="InterPro" id="IPR005084">
    <property type="entry name" value="CBM6"/>
</dbReference>
<comment type="similarity">
    <text evidence="1">Belongs to the glycosyl hydrolase 16 family.</text>
</comment>
<dbReference type="InterPro" id="IPR013320">
    <property type="entry name" value="ConA-like_dom_sf"/>
</dbReference>
<dbReference type="PROSITE" id="PS51175">
    <property type="entry name" value="CBM6"/>
    <property type="match status" value="1"/>
</dbReference>
<feature type="signal peptide" evidence="5">
    <location>
        <begin position="1"/>
        <end position="19"/>
    </location>
</feature>
<dbReference type="InterPro" id="IPR016287">
    <property type="entry name" value="Beta_agarase"/>
</dbReference>
<accession>Q76DQ8</accession>
<dbReference type="Pfam" id="PF03422">
    <property type="entry name" value="CBM_6"/>
    <property type="match status" value="1"/>
</dbReference>
<evidence type="ECO:0000256" key="1">
    <source>
        <dbReference type="ARBA" id="ARBA00006865"/>
    </source>
</evidence>
<evidence type="ECO:0000256" key="2">
    <source>
        <dbReference type="ARBA" id="ARBA00022729"/>
    </source>
</evidence>
<keyword evidence="2 5" id="KW-0732">Signal</keyword>
<protein>
    <submittedName>
        <fullName evidence="8">Agarase</fullName>
    </submittedName>
</protein>
<keyword evidence="4" id="KW-0326">Glycosidase</keyword>
<proteinExistence type="inferred from homology"/>
<sequence>MKTTQCALAALVFSTPLMAADWDGTPVPADAGPGNTWELHPLSDDFNYSAPASGKSATFFERWSEGFINPWLGPGETEYYGPNSSVESGNLVIKASRKAGTTKIHAGAIHSNESVTYPLYMEARVQVTNLTMANAFWLLSSDSTQEIDVLESYGSDRPSETWFDERLHLSHHVFIREPFQDYQPKDDGSWYPNPNGGTWRDQWIRIGTYWVDPWTLEYYVNGEHVRTVTGPSMIDPYGYTGGTGLSKPMQVIFDAEHQPWRDTQGTAPPTDEELADPSRNKFLVDWVRFYKPVPDTNGGGPGNGSISVEKEAEDFDNVGGYFSDGQSQAISTYTTGATTAINYVNREDYADYTVTVPEDRIYNITYNISSGITGGRIDFLVNESGTWSNKTQTAVPNAGWNNFQPLSGGTVYLEAGTHTVRLYGAGTHDWQWNLDKFTLSN</sequence>
<dbReference type="Gene3D" id="2.60.120.260">
    <property type="entry name" value="Galactose-binding domain-like"/>
    <property type="match status" value="1"/>
</dbReference>
<evidence type="ECO:0000313" key="8">
    <source>
        <dbReference type="EMBL" id="BAC99022.1"/>
    </source>
</evidence>
<feature type="domain" description="CBM6" evidence="6">
    <location>
        <begin position="308"/>
        <end position="440"/>
    </location>
</feature>
<feature type="chain" id="PRO_5004287402" evidence="5">
    <location>
        <begin position="20"/>
        <end position="441"/>
    </location>
</feature>
<dbReference type="PROSITE" id="PS51762">
    <property type="entry name" value="GH16_2"/>
    <property type="match status" value="1"/>
</dbReference>
<dbReference type="CDD" id="cd04079">
    <property type="entry name" value="CBM6_agarase-like"/>
    <property type="match status" value="1"/>
</dbReference>
<evidence type="ECO:0000256" key="3">
    <source>
        <dbReference type="ARBA" id="ARBA00022801"/>
    </source>
</evidence>
<evidence type="ECO:0000259" key="7">
    <source>
        <dbReference type="PROSITE" id="PS51762"/>
    </source>
</evidence>
<dbReference type="InterPro" id="IPR008979">
    <property type="entry name" value="Galactose-bd-like_sf"/>
</dbReference>